<dbReference type="SUPFAM" id="SSF48113">
    <property type="entry name" value="Heme-dependent peroxidases"/>
    <property type="match status" value="1"/>
</dbReference>
<feature type="chain" id="PRO_5022234999" evidence="4">
    <location>
        <begin position="26"/>
        <end position="522"/>
    </location>
</feature>
<accession>A0A518BDI3</accession>
<dbReference type="CDD" id="cd09822">
    <property type="entry name" value="peroxinectin_like_bacterial"/>
    <property type="match status" value="1"/>
</dbReference>
<dbReference type="InterPro" id="IPR037120">
    <property type="entry name" value="Haem_peroxidase_sf_animal"/>
</dbReference>
<keyword evidence="5" id="KW-0575">Peroxidase</keyword>
<evidence type="ECO:0000256" key="2">
    <source>
        <dbReference type="ARBA" id="ARBA00022525"/>
    </source>
</evidence>
<organism evidence="5 6">
    <name type="scientific">Engelhardtia mirabilis</name>
    <dbReference type="NCBI Taxonomy" id="2528011"/>
    <lineage>
        <taxon>Bacteria</taxon>
        <taxon>Pseudomonadati</taxon>
        <taxon>Planctomycetota</taxon>
        <taxon>Planctomycetia</taxon>
        <taxon>Planctomycetia incertae sedis</taxon>
        <taxon>Engelhardtia</taxon>
    </lineage>
</organism>
<evidence type="ECO:0000313" key="6">
    <source>
        <dbReference type="Proteomes" id="UP000316921"/>
    </source>
</evidence>
<dbReference type="KEGG" id="pbap:Pla133_00240"/>
<dbReference type="GO" id="GO:0020037">
    <property type="term" value="F:heme binding"/>
    <property type="evidence" value="ECO:0007669"/>
    <property type="project" value="InterPro"/>
</dbReference>
<dbReference type="EMBL" id="CP036287">
    <property type="protein sequence ID" value="QDU64963.1"/>
    <property type="molecule type" value="Genomic_DNA"/>
</dbReference>
<evidence type="ECO:0000256" key="1">
    <source>
        <dbReference type="ARBA" id="ARBA00004613"/>
    </source>
</evidence>
<reference evidence="5 6" key="1">
    <citation type="submission" date="2019-02" db="EMBL/GenBank/DDBJ databases">
        <title>Deep-cultivation of Planctomycetes and their phenomic and genomic characterization uncovers novel biology.</title>
        <authorList>
            <person name="Wiegand S."/>
            <person name="Jogler M."/>
            <person name="Boedeker C."/>
            <person name="Pinto D."/>
            <person name="Vollmers J."/>
            <person name="Rivas-Marin E."/>
            <person name="Kohn T."/>
            <person name="Peeters S.H."/>
            <person name="Heuer A."/>
            <person name="Rast P."/>
            <person name="Oberbeckmann S."/>
            <person name="Bunk B."/>
            <person name="Jeske O."/>
            <person name="Meyerdierks A."/>
            <person name="Storesund J.E."/>
            <person name="Kallscheuer N."/>
            <person name="Luecker S."/>
            <person name="Lage O.M."/>
            <person name="Pohl T."/>
            <person name="Merkel B.J."/>
            <person name="Hornburger P."/>
            <person name="Mueller R.-W."/>
            <person name="Bruemmer F."/>
            <person name="Labrenz M."/>
            <person name="Spormann A.M."/>
            <person name="Op den Camp H."/>
            <person name="Overmann J."/>
            <person name="Amann R."/>
            <person name="Jetten M.S.M."/>
            <person name="Mascher T."/>
            <person name="Medema M.H."/>
            <person name="Devos D.P."/>
            <person name="Kaster A.-K."/>
            <person name="Ovreas L."/>
            <person name="Rohde M."/>
            <person name="Galperin M.Y."/>
            <person name="Jogler C."/>
        </authorList>
    </citation>
    <scope>NUCLEOTIDE SEQUENCE [LARGE SCALE GENOMIC DNA]</scope>
    <source>
        <strain evidence="5 6">Pla133</strain>
    </source>
</reference>
<evidence type="ECO:0000313" key="5">
    <source>
        <dbReference type="EMBL" id="QDU64963.1"/>
    </source>
</evidence>
<name>A0A518BDI3_9BACT</name>
<protein>
    <submittedName>
        <fullName evidence="5">Peroxidase</fullName>
    </submittedName>
</protein>
<keyword evidence="3" id="KW-0325">Glycoprotein</keyword>
<dbReference type="PRINTS" id="PR00457">
    <property type="entry name" value="ANPEROXIDASE"/>
</dbReference>
<dbReference type="Proteomes" id="UP000316921">
    <property type="component" value="Chromosome"/>
</dbReference>
<proteinExistence type="predicted"/>
<keyword evidence="4" id="KW-0732">Signal</keyword>
<keyword evidence="6" id="KW-1185">Reference proteome</keyword>
<dbReference type="PANTHER" id="PTHR11475:SF4">
    <property type="entry name" value="CHORION PEROXIDASE"/>
    <property type="match status" value="1"/>
</dbReference>
<dbReference type="AlphaFoldDB" id="A0A518BDI3"/>
<dbReference type="InterPro" id="IPR019791">
    <property type="entry name" value="Haem_peroxidase_animal"/>
</dbReference>
<dbReference type="GO" id="GO:0004601">
    <property type="term" value="F:peroxidase activity"/>
    <property type="evidence" value="ECO:0007669"/>
    <property type="project" value="UniProtKB-KW"/>
</dbReference>
<dbReference type="Gene3D" id="1.10.640.10">
    <property type="entry name" value="Haem peroxidase domain superfamily, animal type"/>
    <property type="match status" value="1"/>
</dbReference>
<dbReference type="InterPro" id="IPR010255">
    <property type="entry name" value="Haem_peroxidase_sf"/>
</dbReference>
<sequence precursor="true">MFHCTTARVSACAVAFGLTTSMASGQVLFRTIDGTYNNLFFPENGSAGVPLLRLSTVGYSDGISTPAGVGQPSAREISNAVCAQSGSIPNARPVTDFVWQWGQFVDHDIDLTGAADPAEAFNVLVPTGDPQFDPSSTGTQVIPLDRSLYAPGFGPRQQINQITAYIDGSMVYGSDPVRAKALRAMDGTGRLKTSAGNLLPFDPDDPTMFIAGDVRANEQVGLTSLHTLFMREHNFWCDAFNIVAPYFDGDFVYELSRAIVGAEIQKITYEEFLPALLGPNALQPYAGYDFLGDAGIANSFSTSAYRFGHSMLSPTLMRLNASMDAIPDGPLPLKDAFFNPAVIINGGGIDPILRGLATQRPQEVDPFVVDDVRNFLFGAPGSGGFDLASLNLQRGRDHGLPRYNQLRSDFGLPQAATFADISSDAATQAALGSVYATPDDVDAWVGILSEDHVGGALVGELALVMLRSQFERLRDADRFWYQIHFGGIVDAVVKNETLARVIWRNTSVGFEIQPQVFHQVAP</sequence>
<comment type="subcellular location">
    <subcellularLocation>
        <location evidence="1">Secreted</location>
    </subcellularLocation>
</comment>
<feature type="signal peptide" evidence="4">
    <location>
        <begin position="1"/>
        <end position="25"/>
    </location>
</feature>
<keyword evidence="2" id="KW-0964">Secreted</keyword>
<evidence type="ECO:0000256" key="4">
    <source>
        <dbReference type="SAM" id="SignalP"/>
    </source>
</evidence>
<keyword evidence="5" id="KW-0560">Oxidoreductase</keyword>
<evidence type="ECO:0000256" key="3">
    <source>
        <dbReference type="ARBA" id="ARBA00023180"/>
    </source>
</evidence>
<dbReference type="GO" id="GO:0005576">
    <property type="term" value="C:extracellular region"/>
    <property type="evidence" value="ECO:0007669"/>
    <property type="project" value="UniProtKB-SubCell"/>
</dbReference>
<dbReference type="PROSITE" id="PS50292">
    <property type="entry name" value="PEROXIDASE_3"/>
    <property type="match status" value="1"/>
</dbReference>
<dbReference type="Pfam" id="PF03098">
    <property type="entry name" value="An_peroxidase"/>
    <property type="match status" value="1"/>
</dbReference>
<dbReference type="PANTHER" id="PTHR11475">
    <property type="entry name" value="OXIDASE/PEROXIDASE"/>
    <property type="match status" value="1"/>
</dbReference>
<gene>
    <name evidence="5" type="ORF">Pla133_00240</name>
</gene>
<dbReference type="GO" id="GO:0006979">
    <property type="term" value="P:response to oxidative stress"/>
    <property type="evidence" value="ECO:0007669"/>
    <property type="project" value="InterPro"/>
</dbReference>